<dbReference type="OrthoDB" id="10448245at2759"/>
<protein>
    <submittedName>
        <fullName evidence="1">Uncharacterized protein</fullName>
    </submittedName>
</protein>
<dbReference type="AlphaFoldDB" id="A0A7J7IEC9"/>
<gene>
    <name evidence="1" type="ORF">F1559_001391</name>
</gene>
<sequence>MTHALAHVLSYSSWFRNARLGVERFELLARGSAFFAHKRGEKASFREAFVSAHVAAPYRFRHYFSQDWLEYVQDADCRHVLEFRKRDGALQLAWPVHRLGLGGAVRDVDIPAELEHVEQDARCYQAHEAKMRNQADLLAQGFNRNGGASGNCILQDQERRRPIVEHTGDLQHNSGSVIFHPRGYDMAMLRIRDPLAMIQSLDLLPQSYVPMATTAGCGAPALGSQVQLCGWELVPGQNPEKLDKEGNAALHYTEHNAFMRAVHPSLQLSIPAEGSCTGRHVVESNGILEWGVCGAPVLLPPMRTADLGMDEPHLLGMLEGRCMLPRTQESAPSLGCLGVFLCVRHILTFFENQKQREASR</sequence>
<accession>A0A7J7IEC9</accession>
<comment type="caution">
    <text evidence="1">The sequence shown here is derived from an EMBL/GenBank/DDBJ whole genome shotgun (WGS) entry which is preliminary data.</text>
</comment>
<reference evidence="1 2" key="1">
    <citation type="journal article" date="2020" name="J. Phycol.">
        <title>Comparative genome analysis reveals Cyanidiococcus gen. nov., a new extremophilic red algal genus sister to Cyanidioschyzon (Cyanidioschyzonaceae, Rhodophyta).</title>
        <authorList>
            <person name="Liu S.-L."/>
            <person name="Chiang Y.-R."/>
            <person name="Yoon H.S."/>
            <person name="Fu H.-Y."/>
        </authorList>
    </citation>
    <scope>NUCLEOTIDE SEQUENCE [LARGE SCALE GENOMIC DNA]</scope>
    <source>
        <strain evidence="1 2">THAL066</strain>
    </source>
</reference>
<keyword evidence="2" id="KW-1185">Reference proteome</keyword>
<dbReference type="Proteomes" id="UP000530660">
    <property type="component" value="Unassembled WGS sequence"/>
</dbReference>
<name>A0A7J7IEC9_9RHOD</name>
<dbReference type="EMBL" id="VWRR01000018">
    <property type="protein sequence ID" value="KAF6000691.1"/>
    <property type="molecule type" value="Genomic_DNA"/>
</dbReference>
<evidence type="ECO:0000313" key="2">
    <source>
        <dbReference type="Proteomes" id="UP000530660"/>
    </source>
</evidence>
<proteinExistence type="predicted"/>
<organism evidence="1 2">
    <name type="scientific">Cyanidiococcus yangmingshanensis</name>
    <dbReference type="NCBI Taxonomy" id="2690220"/>
    <lineage>
        <taxon>Eukaryota</taxon>
        <taxon>Rhodophyta</taxon>
        <taxon>Bangiophyceae</taxon>
        <taxon>Cyanidiales</taxon>
        <taxon>Cyanidiaceae</taxon>
        <taxon>Cyanidiococcus</taxon>
    </lineage>
</organism>
<evidence type="ECO:0000313" key="1">
    <source>
        <dbReference type="EMBL" id="KAF6000691.1"/>
    </source>
</evidence>